<comment type="caution">
    <text evidence="2">The sequence shown here is derived from an EMBL/GenBank/DDBJ whole genome shotgun (WGS) entry which is preliminary data.</text>
</comment>
<feature type="transmembrane region" description="Helical" evidence="1">
    <location>
        <begin position="90"/>
        <end position="110"/>
    </location>
</feature>
<feature type="transmembrane region" description="Helical" evidence="1">
    <location>
        <begin position="12"/>
        <end position="33"/>
    </location>
</feature>
<gene>
    <name evidence="2" type="ORF">BACWE_37850</name>
</gene>
<evidence type="ECO:0000313" key="2">
    <source>
        <dbReference type="EMBL" id="PJN69111.1"/>
    </source>
</evidence>
<feature type="transmembrane region" description="Helical" evidence="1">
    <location>
        <begin position="60"/>
        <end position="78"/>
    </location>
</feature>
<sequence>MEGDVLVRIMDPSIPMLSLIVSNILAIVFLILYTNYKKRKYKKEELPDIDERVNENIKKYVNVSFIFAFLLLIVYIVASKAIGRITIPIPEIFIVCSFLFAGSLIIGVMAGKRA</sequence>
<reference evidence="2 3" key="1">
    <citation type="submission" date="2016-10" db="EMBL/GenBank/DDBJ databases">
        <title>Genome Sequence of Bacillus weihenstephanensis GM6LP.</title>
        <authorList>
            <person name="Poehlein A."/>
            <person name="Wemheuer F."/>
            <person name="Hollensteiner J."/>
            <person name="Wemheuer B."/>
        </authorList>
    </citation>
    <scope>NUCLEOTIDE SEQUENCE [LARGE SCALE GENOMIC DNA]</scope>
    <source>
        <strain evidence="2 3">GM6LP</strain>
    </source>
</reference>
<organism evidence="2 3">
    <name type="scientific">Bacillus mycoides</name>
    <dbReference type="NCBI Taxonomy" id="1405"/>
    <lineage>
        <taxon>Bacteria</taxon>
        <taxon>Bacillati</taxon>
        <taxon>Bacillota</taxon>
        <taxon>Bacilli</taxon>
        <taxon>Bacillales</taxon>
        <taxon>Bacillaceae</taxon>
        <taxon>Bacillus</taxon>
        <taxon>Bacillus cereus group</taxon>
    </lineage>
</organism>
<dbReference type="AlphaFoldDB" id="A0AAP8KT50"/>
<proteinExistence type="predicted"/>
<dbReference type="KEGG" id="bmyo:BG05_882"/>
<keyword evidence="1" id="KW-0812">Transmembrane</keyword>
<accession>A0AAP8KT50</accession>
<protein>
    <submittedName>
        <fullName evidence="2">Uncharacterized protein</fullName>
    </submittedName>
</protein>
<dbReference type="EMBL" id="MKZQ01000047">
    <property type="protein sequence ID" value="PJN69111.1"/>
    <property type="molecule type" value="Genomic_DNA"/>
</dbReference>
<evidence type="ECO:0000313" key="3">
    <source>
        <dbReference type="Proteomes" id="UP000236165"/>
    </source>
</evidence>
<keyword evidence="1" id="KW-1133">Transmembrane helix</keyword>
<name>A0AAP8KT50_BACMY</name>
<keyword evidence="1" id="KW-0472">Membrane</keyword>
<dbReference type="Proteomes" id="UP000236165">
    <property type="component" value="Unassembled WGS sequence"/>
</dbReference>
<evidence type="ECO:0000256" key="1">
    <source>
        <dbReference type="SAM" id="Phobius"/>
    </source>
</evidence>